<organism evidence="6 7">
    <name type="scientific">Galleria mellonella</name>
    <name type="common">Greater wax moth</name>
    <dbReference type="NCBI Taxonomy" id="7137"/>
    <lineage>
        <taxon>Eukaryota</taxon>
        <taxon>Metazoa</taxon>
        <taxon>Ecdysozoa</taxon>
        <taxon>Arthropoda</taxon>
        <taxon>Hexapoda</taxon>
        <taxon>Insecta</taxon>
        <taxon>Pterygota</taxon>
        <taxon>Neoptera</taxon>
        <taxon>Endopterygota</taxon>
        <taxon>Lepidoptera</taxon>
        <taxon>Glossata</taxon>
        <taxon>Ditrysia</taxon>
        <taxon>Pyraloidea</taxon>
        <taxon>Pyralidae</taxon>
        <taxon>Galleriinae</taxon>
        <taxon>Galleria</taxon>
    </lineage>
</organism>
<dbReference type="GO" id="GO:0005840">
    <property type="term" value="C:ribosome"/>
    <property type="evidence" value="ECO:0007669"/>
    <property type="project" value="UniProtKB-KW"/>
</dbReference>
<reference evidence="7" key="1">
    <citation type="submission" date="2025-08" db="UniProtKB">
        <authorList>
            <consortium name="RefSeq"/>
        </authorList>
    </citation>
    <scope>IDENTIFICATION</scope>
    <source>
        <tissue evidence="7">Whole larvae</tissue>
    </source>
</reference>
<gene>
    <name evidence="7" type="primary">LOC113516933</name>
</gene>
<evidence type="ECO:0000256" key="5">
    <source>
        <dbReference type="ARBA" id="ARBA00035716"/>
    </source>
</evidence>
<evidence type="ECO:0000256" key="4">
    <source>
        <dbReference type="ARBA" id="ARBA00035707"/>
    </source>
</evidence>
<evidence type="ECO:0000256" key="1">
    <source>
        <dbReference type="ARBA" id="ARBA00008889"/>
    </source>
</evidence>
<dbReference type="InterPro" id="IPR047865">
    <property type="entry name" value="Ribosomal_uL10_bac_type"/>
</dbReference>
<accession>A0ABM3M823</accession>
<dbReference type="Pfam" id="PF00466">
    <property type="entry name" value="Ribosomal_L10"/>
    <property type="match status" value="1"/>
</dbReference>
<dbReference type="RefSeq" id="XP_052747622.1">
    <property type="nucleotide sequence ID" value="XM_052891662.1"/>
</dbReference>
<comment type="similarity">
    <text evidence="1">Belongs to the universal ribosomal protein uL10 family.</text>
</comment>
<evidence type="ECO:0000313" key="7">
    <source>
        <dbReference type="RefSeq" id="XP_052747622.1"/>
    </source>
</evidence>
<protein>
    <recommendedName>
        <fullName evidence="4">Large ribosomal subunit protein uL10m</fullName>
    </recommendedName>
    <alternativeName>
        <fullName evidence="5">39S ribosomal protein L10, mitochondrial</fullName>
    </alternativeName>
</protein>
<dbReference type="GeneID" id="113516933"/>
<dbReference type="InterPro" id="IPR001790">
    <property type="entry name" value="Ribosomal_uL10"/>
</dbReference>
<name>A0ABM3M823_GALME</name>
<dbReference type="PANTHER" id="PTHR11560">
    <property type="entry name" value="39S RIBOSOMAL PROTEIN L10, MITOCHONDRIAL"/>
    <property type="match status" value="1"/>
</dbReference>
<sequence>MLTVILIEQFEYSAVKQDTNNSFGGIAWRSMTVFLQAHTPFILTRRFRGKINIQKPRKPHFERQLLLDLSKPIYGPSKNTLPDYVNCDRGEKVKKVEIDNPFERILANECLNWFNTSKMVVFLHVNSISMEEKTPVFAALKKNNMHLRTYGKKIVSMATKGTRYEVVNKLFTSHQNIIFGQPENADKMFKILKKTPQLVVMAAIIQDRLMSKNELVEFSKMPSLETARSQLCAVLENVGSSLVGQLNGTQQILVSHLEKHLELQGSTNKQDTES</sequence>
<proteinExistence type="inferred from homology"/>
<keyword evidence="6" id="KW-1185">Reference proteome</keyword>
<keyword evidence="3" id="KW-0687">Ribonucleoprotein</keyword>
<evidence type="ECO:0000256" key="2">
    <source>
        <dbReference type="ARBA" id="ARBA00022980"/>
    </source>
</evidence>
<dbReference type="SUPFAM" id="SSF160369">
    <property type="entry name" value="Ribosomal protein L10-like"/>
    <property type="match status" value="1"/>
</dbReference>
<dbReference type="InterPro" id="IPR043141">
    <property type="entry name" value="Ribosomal_uL10-like_sf"/>
</dbReference>
<evidence type="ECO:0000256" key="3">
    <source>
        <dbReference type="ARBA" id="ARBA00023274"/>
    </source>
</evidence>
<dbReference type="Proteomes" id="UP001652740">
    <property type="component" value="Unplaced"/>
</dbReference>
<evidence type="ECO:0000313" key="6">
    <source>
        <dbReference type="Proteomes" id="UP001652740"/>
    </source>
</evidence>
<dbReference type="Gene3D" id="3.30.70.1730">
    <property type="match status" value="1"/>
</dbReference>
<keyword evidence="2 7" id="KW-0689">Ribosomal protein</keyword>